<keyword evidence="2" id="KW-1185">Reference proteome</keyword>
<evidence type="ECO:0000313" key="2">
    <source>
        <dbReference type="Proteomes" id="UP001056120"/>
    </source>
</evidence>
<accession>A0ACB9D4L2</accession>
<comment type="caution">
    <text evidence="1">The sequence shown here is derived from an EMBL/GenBank/DDBJ whole genome shotgun (WGS) entry which is preliminary data.</text>
</comment>
<dbReference type="Proteomes" id="UP001056120">
    <property type="component" value="Linkage Group LG20"/>
</dbReference>
<evidence type="ECO:0000313" key="1">
    <source>
        <dbReference type="EMBL" id="KAI3741411.1"/>
    </source>
</evidence>
<organism evidence="1 2">
    <name type="scientific">Smallanthus sonchifolius</name>
    <dbReference type="NCBI Taxonomy" id="185202"/>
    <lineage>
        <taxon>Eukaryota</taxon>
        <taxon>Viridiplantae</taxon>
        <taxon>Streptophyta</taxon>
        <taxon>Embryophyta</taxon>
        <taxon>Tracheophyta</taxon>
        <taxon>Spermatophyta</taxon>
        <taxon>Magnoliopsida</taxon>
        <taxon>eudicotyledons</taxon>
        <taxon>Gunneridae</taxon>
        <taxon>Pentapetalae</taxon>
        <taxon>asterids</taxon>
        <taxon>campanulids</taxon>
        <taxon>Asterales</taxon>
        <taxon>Asteraceae</taxon>
        <taxon>Asteroideae</taxon>
        <taxon>Heliantheae alliance</taxon>
        <taxon>Millerieae</taxon>
        <taxon>Smallanthus</taxon>
    </lineage>
</organism>
<reference evidence="2" key="1">
    <citation type="journal article" date="2022" name="Mol. Ecol. Resour.">
        <title>The genomes of chicory, endive, great burdock and yacon provide insights into Asteraceae palaeo-polyploidization history and plant inulin production.</title>
        <authorList>
            <person name="Fan W."/>
            <person name="Wang S."/>
            <person name="Wang H."/>
            <person name="Wang A."/>
            <person name="Jiang F."/>
            <person name="Liu H."/>
            <person name="Zhao H."/>
            <person name="Xu D."/>
            <person name="Zhang Y."/>
        </authorList>
    </citation>
    <scope>NUCLEOTIDE SEQUENCE [LARGE SCALE GENOMIC DNA]</scope>
    <source>
        <strain evidence="2">cv. Yunnan</strain>
    </source>
</reference>
<protein>
    <submittedName>
        <fullName evidence="1">Uncharacterized protein</fullName>
    </submittedName>
</protein>
<dbReference type="EMBL" id="CM042037">
    <property type="protein sequence ID" value="KAI3741411.1"/>
    <property type="molecule type" value="Genomic_DNA"/>
</dbReference>
<name>A0ACB9D4L2_9ASTR</name>
<proteinExistence type="predicted"/>
<sequence length="152" mass="17785">MPILNDDNKIKSNIGMSSFFSSLHPFPLQFLSIDHFSNPKIDRSLFKIEDRRFHFHSISTEHRLRCSAINGFFSTVHLTTHNHICHHHCCRRPPLCERQAASKDDERLSRWKEKLLGCVESNLNAPEICFWCFAFCSNDSCKIWLCILFMLA</sequence>
<reference evidence="1 2" key="2">
    <citation type="journal article" date="2022" name="Mol. Ecol. Resour.">
        <title>The genomes of chicory, endive, great burdock and yacon provide insights into Asteraceae paleo-polyploidization history and plant inulin production.</title>
        <authorList>
            <person name="Fan W."/>
            <person name="Wang S."/>
            <person name="Wang H."/>
            <person name="Wang A."/>
            <person name="Jiang F."/>
            <person name="Liu H."/>
            <person name="Zhao H."/>
            <person name="Xu D."/>
            <person name="Zhang Y."/>
        </authorList>
    </citation>
    <scope>NUCLEOTIDE SEQUENCE [LARGE SCALE GENOMIC DNA]</scope>
    <source>
        <strain evidence="2">cv. Yunnan</strain>
        <tissue evidence="1">Leaves</tissue>
    </source>
</reference>
<gene>
    <name evidence="1" type="ORF">L1987_59083</name>
</gene>